<organism evidence="3 4">
    <name type="scientific">Caldisericum exile</name>
    <dbReference type="NCBI Taxonomy" id="693075"/>
    <lineage>
        <taxon>Bacteria</taxon>
        <taxon>Pseudomonadati</taxon>
        <taxon>Caldisericota/Cryosericota group</taxon>
        <taxon>Caldisericota</taxon>
        <taxon>Caldisericia</taxon>
        <taxon>Caldisericales</taxon>
        <taxon>Caldisericaceae</taxon>
        <taxon>Caldisericum</taxon>
    </lineage>
</organism>
<dbReference type="CDD" id="cd07709">
    <property type="entry name" value="flavodiiron_proteins_MBL-fold"/>
    <property type="match status" value="1"/>
</dbReference>
<feature type="domain" description="Flavodoxin-like" evidence="2">
    <location>
        <begin position="248"/>
        <end position="385"/>
    </location>
</feature>
<dbReference type="GO" id="GO:0016787">
    <property type="term" value="F:hydrolase activity"/>
    <property type="evidence" value="ECO:0007669"/>
    <property type="project" value="UniProtKB-KW"/>
</dbReference>
<dbReference type="SUPFAM" id="SSF56281">
    <property type="entry name" value="Metallo-hydrolase/oxidoreductase"/>
    <property type="match status" value="1"/>
</dbReference>
<evidence type="ECO:0000313" key="4">
    <source>
        <dbReference type="Proteomes" id="UP000237040"/>
    </source>
</evidence>
<dbReference type="SUPFAM" id="SSF52218">
    <property type="entry name" value="Flavoproteins"/>
    <property type="match status" value="1"/>
</dbReference>
<dbReference type="PANTHER" id="PTHR43717:SF1">
    <property type="entry name" value="ANAEROBIC NITRIC OXIDE REDUCTASE FLAVORUBREDOXIN"/>
    <property type="match status" value="1"/>
</dbReference>
<dbReference type="PANTHER" id="PTHR43717">
    <property type="entry name" value="ANAEROBIC NITRIC OXIDE REDUCTASE FLAVORUBREDOXIN"/>
    <property type="match status" value="1"/>
</dbReference>
<evidence type="ECO:0000256" key="1">
    <source>
        <dbReference type="ARBA" id="ARBA00007121"/>
    </source>
</evidence>
<dbReference type="InterPro" id="IPR036866">
    <property type="entry name" value="RibonucZ/Hydroxyglut_hydro"/>
</dbReference>
<dbReference type="AlphaFoldDB" id="A0A2J6WF33"/>
<keyword evidence="3" id="KW-0378">Hydrolase</keyword>
<dbReference type="PROSITE" id="PS50902">
    <property type="entry name" value="FLAVODOXIN_LIKE"/>
    <property type="match status" value="1"/>
</dbReference>
<dbReference type="InterPro" id="IPR029039">
    <property type="entry name" value="Flavoprotein-like_sf"/>
</dbReference>
<comment type="caution">
    <text evidence="3">The sequence shown here is derived from an EMBL/GenBank/DDBJ whole genome shotgun (WGS) entry which is preliminary data.</text>
</comment>
<dbReference type="GO" id="GO:0010181">
    <property type="term" value="F:FMN binding"/>
    <property type="evidence" value="ECO:0007669"/>
    <property type="project" value="InterPro"/>
</dbReference>
<accession>A0A2J6WF33</accession>
<dbReference type="InterPro" id="IPR045761">
    <property type="entry name" value="ODP_dom"/>
</dbReference>
<evidence type="ECO:0000313" key="3">
    <source>
        <dbReference type="EMBL" id="PMP68097.1"/>
    </source>
</evidence>
<dbReference type="InterPro" id="IPR001279">
    <property type="entry name" value="Metallo-B-lactamas"/>
</dbReference>
<name>A0A2J6WF33_9BACT</name>
<evidence type="ECO:0000259" key="2">
    <source>
        <dbReference type="PROSITE" id="PS50902"/>
    </source>
</evidence>
<dbReference type="GO" id="GO:0046872">
    <property type="term" value="F:metal ion binding"/>
    <property type="evidence" value="ECO:0007669"/>
    <property type="project" value="InterPro"/>
</dbReference>
<dbReference type="EMBL" id="PNIL01000028">
    <property type="protein sequence ID" value="PMP68097.1"/>
    <property type="molecule type" value="Genomic_DNA"/>
</dbReference>
<reference evidence="3 4" key="1">
    <citation type="submission" date="2018-01" db="EMBL/GenBank/DDBJ databases">
        <title>Metagenomic assembled genomes from two thermal pools in the Uzon Caldera, Kamchatka, Russia.</title>
        <authorList>
            <person name="Wilkins L."/>
            <person name="Ettinger C."/>
        </authorList>
    </citation>
    <scope>NUCLEOTIDE SEQUENCE [LARGE SCALE GENOMIC DNA]</scope>
    <source>
        <strain evidence="3">ZAV-07</strain>
    </source>
</reference>
<dbReference type="Proteomes" id="UP000237040">
    <property type="component" value="Unassembled WGS sequence"/>
</dbReference>
<dbReference type="GO" id="GO:0009055">
    <property type="term" value="F:electron transfer activity"/>
    <property type="evidence" value="ECO:0007669"/>
    <property type="project" value="InterPro"/>
</dbReference>
<dbReference type="InterPro" id="IPR016440">
    <property type="entry name" value="Rubredoxin-O_OxRdtase"/>
</dbReference>
<protein>
    <submittedName>
        <fullName evidence="3">MBL fold hydrolase</fullName>
    </submittedName>
</protein>
<dbReference type="Pfam" id="PF19583">
    <property type="entry name" value="ODP"/>
    <property type="match status" value="1"/>
</dbReference>
<comment type="similarity">
    <text evidence="1">In the N-terminal section; belongs to the zinc metallo-hydrolase group 3 family.</text>
</comment>
<dbReference type="Gene3D" id="3.60.15.10">
    <property type="entry name" value="Ribonuclease Z/Hydroxyacylglutathione hydrolase-like"/>
    <property type="match status" value="1"/>
</dbReference>
<dbReference type="PIRSF" id="PIRSF005243">
    <property type="entry name" value="ROO"/>
    <property type="match status" value="1"/>
</dbReference>
<dbReference type="Gene3D" id="3.40.50.360">
    <property type="match status" value="1"/>
</dbReference>
<dbReference type="InterPro" id="IPR008254">
    <property type="entry name" value="Flavodoxin/NO_synth"/>
</dbReference>
<proteinExistence type="inferred from homology"/>
<dbReference type="SMART" id="SM00849">
    <property type="entry name" value="Lactamase_B"/>
    <property type="match status" value="1"/>
</dbReference>
<gene>
    <name evidence="3" type="ORF">C0189_02010</name>
</gene>
<sequence length="394" mass="44851">MSVRKIKENVYAVGVNHWDRKLFDEIIPLPNGTSYNAYLIIGSEHTALIDTVDPVLKDALIENLKEFKDLKIDYIISQHAEQDHSGSIPEVLKLYPEAKVVTNEKCKELLIDHLGIPEEKFIVVKDYDKLSLGDKTLTFIFTPWVHWPETMSTYLHEDKILFTCDFFGSHYATSELYAKNSEIVLEGAKRYYAEIMMPFRNFIKSNINKIEKFDFEIIAPSHGPMWNDPKFIIDAYLDWVSPEVKNEVVILYTSMHGSTKIIVDELYNKLVEKGVRVLPFNLVSSDLGEIAISLVDAATVVFAFPTVLTGPHPLGASIIYFVNAIKPKTKFVSIITSYGWGGMAIKWAKEHIGNLKVDLLYELEVKGLPKEKDIEKLNELVMRIVEAHKSIGIL</sequence>
<dbReference type="GO" id="GO:0016491">
    <property type="term" value="F:oxidoreductase activity"/>
    <property type="evidence" value="ECO:0007669"/>
    <property type="project" value="InterPro"/>
</dbReference>